<dbReference type="GO" id="GO:0005789">
    <property type="term" value="C:endoplasmic reticulum membrane"/>
    <property type="evidence" value="ECO:0007669"/>
    <property type="project" value="UniProtKB-SubCell"/>
</dbReference>
<feature type="domain" description="SMP-LTD" evidence="10">
    <location>
        <begin position="263"/>
        <end position="537"/>
    </location>
</feature>
<organism evidence="11 12">
    <name type="scientific">Ramazzottius varieornatus</name>
    <name type="common">Water bear</name>
    <name type="synonym">Tardigrade</name>
    <dbReference type="NCBI Taxonomy" id="947166"/>
    <lineage>
        <taxon>Eukaryota</taxon>
        <taxon>Metazoa</taxon>
        <taxon>Ecdysozoa</taxon>
        <taxon>Tardigrada</taxon>
        <taxon>Eutardigrada</taxon>
        <taxon>Parachela</taxon>
        <taxon>Hypsibioidea</taxon>
        <taxon>Ramazzottiidae</taxon>
        <taxon>Ramazzottius</taxon>
    </lineage>
</organism>
<name>A0A1D1VRK0_RAMVA</name>
<evidence type="ECO:0000259" key="10">
    <source>
        <dbReference type="PROSITE" id="PS51847"/>
    </source>
</evidence>
<comment type="caution">
    <text evidence="11">The sequence shown here is derived from an EMBL/GenBank/DDBJ whole genome shotgun (WGS) entry which is preliminary data.</text>
</comment>
<evidence type="ECO:0000313" key="11">
    <source>
        <dbReference type="EMBL" id="GAV03601.1"/>
    </source>
</evidence>
<protein>
    <recommendedName>
        <fullName evidence="10">SMP-LTD domain-containing protein</fullName>
    </recommendedName>
</protein>
<keyword evidence="6" id="KW-0445">Lipid transport</keyword>
<dbReference type="PANTHER" id="PTHR13466:SF0">
    <property type="entry name" value="SMP-LTD DOMAIN-CONTAINING PROTEIN"/>
    <property type="match status" value="1"/>
</dbReference>
<keyword evidence="8" id="KW-0472">Membrane</keyword>
<dbReference type="InterPro" id="IPR031468">
    <property type="entry name" value="SMP_LBD"/>
</dbReference>
<dbReference type="Proteomes" id="UP000186922">
    <property type="component" value="Unassembled WGS sequence"/>
</dbReference>
<dbReference type="PANTHER" id="PTHR13466">
    <property type="entry name" value="TEX2 PROTEIN-RELATED"/>
    <property type="match status" value="1"/>
</dbReference>
<evidence type="ECO:0000313" key="12">
    <source>
        <dbReference type="Proteomes" id="UP000186922"/>
    </source>
</evidence>
<reference evidence="11 12" key="1">
    <citation type="journal article" date="2016" name="Nat. Commun.">
        <title>Extremotolerant tardigrade genome and improved radiotolerance of human cultured cells by tardigrade-unique protein.</title>
        <authorList>
            <person name="Hashimoto T."/>
            <person name="Horikawa D.D."/>
            <person name="Saito Y."/>
            <person name="Kuwahara H."/>
            <person name="Kozuka-Hata H."/>
            <person name="Shin-I T."/>
            <person name="Minakuchi Y."/>
            <person name="Ohishi K."/>
            <person name="Motoyama A."/>
            <person name="Aizu T."/>
            <person name="Enomoto A."/>
            <person name="Kondo K."/>
            <person name="Tanaka S."/>
            <person name="Hara Y."/>
            <person name="Koshikawa S."/>
            <person name="Sagara H."/>
            <person name="Miura T."/>
            <person name="Yokobori S."/>
            <person name="Miyagawa K."/>
            <person name="Suzuki Y."/>
            <person name="Kubo T."/>
            <person name="Oyama M."/>
            <person name="Kohara Y."/>
            <person name="Fujiyama A."/>
            <person name="Arakawa K."/>
            <person name="Katayama T."/>
            <person name="Toyoda A."/>
            <person name="Kunieda T."/>
        </authorList>
    </citation>
    <scope>NUCLEOTIDE SEQUENCE [LARGE SCALE GENOMIC DNA]</scope>
    <source>
        <strain evidence="11 12">YOKOZUNA-1</strain>
    </source>
</reference>
<accession>A0A1D1VRK0</accession>
<dbReference type="GO" id="GO:0006869">
    <property type="term" value="P:lipid transport"/>
    <property type="evidence" value="ECO:0007669"/>
    <property type="project" value="UniProtKB-KW"/>
</dbReference>
<sequence>MASIKETTTTVVTSRPTEVPTVHDAGSRTQEQLLSRLLEFNKNVEHVARVEQILMRDLGLSKEDADVFIRAGVDAVFGKVDQMPGYVPKSRDVMKDNIVVGYWMNELREDFNEATFVLKKTKSVFVSFEGTKIRIRRPEKRVVKREAFYDEEPQDINAIKWREERVYDLLNSDVFLLPLDVPVKIRWLARFPIAIKLKLVEAPTSIIVEADKKNDRLLQKDESTLILFARCDREKEELFWKFMSCSGKTPYRLNSTNFTVEANPTPFNTFVQRVLADFPVDPIWKEIIQEKISAKLQQIKKPHYLEDLKVTDLVLGKSPPKFGVFSDKVGVDRLGIWLEVDFEMHNPVCITLTTNLNAFKMSHPEDKSSHSKSAGETAEQGKEQSEADKKELAYSQLNALYGQYEEDEFDEDPEMPEAAKPKLLRVVEGIAESKIFKYFSEIGFVRKALEDVTDIDLMLTVDVELIKGRIAVNLPHPPSDRMWYGFVPTPTMKLKVLPHIGKKDIDMTMVTDWLEKTVVNAFHQVLTIPNMDDITVPFANSGIDPDEYRRSKLRDLVLKLT</sequence>
<evidence type="ECO:0000256" key="7">
    <source>
        <dbReference type="ARBA" id="ARBA00023121"/>
    </source>
</evidence>
<dbReference type="AlphaFoldDB" id="A0A1D1VRK0"/>
<feature type="region of interest" description="Disordered" evidence="9">
    <location>
        <begin position="361"/>
        <end position="389"/>
    </location>
</feature>
<keyword evidence="5" id="KW-1133">Transmembrane helix</keyword>
<dbReference type="OrthoDB" id="26740at2759"/>
<dbReference type="EMBL" id="BDGG01000009">
    <property type="protein sequence ID" value="GAV03601.1"/>
    <property type="molecule type" value="Genomic_DNA"/>
</dbReference>
<evidence type="ECO:0000256" key="9">
    <source>
        <dbReference type="SAM" id="MobiDB-lite"/>
    </source>
</evidence>
<proteinExistence type="predicted"/>
<evidence type="ECO:0000256" key="5">
    <source>
        <dbReference type="ARBA" id="ARBA00022989"/>
    </source>
</evidence>
<evidence type="ECO:0000256" key="4">
    <source>
        <dbReference type="ARBA" id="ARBA00022824"/>
    </source>
</evidence>
<evidence type="ECO:0000256" key="3">
    <source>
        <dbReference type="ARBA" id="ARBA00022692"/>
    </source>
</evidence>
<dbReference type="PROSITE" id="PS51847">
    <property type="entry name" value="SMP"/>
    <property type="match status" value="1"/>
</dbReference>
<evidence type="ECO:0000256" key="6">
    <source>
        <dbReference type="ARBA" id="ARBA00023055"/>
    </source>
</evidence>
<keyword evidence="4" id="KW-0256">Endoplasmic reticulum</keyword>
<gene>
    <name evidence="11" type="primary">RvY_13997-1</name>
    <name evidence="11" type="synonym">RvY_13997.1</name>
    <name evidence="11" type="ORF">RvY_13997</name>
</gene>
<evidence type="ECO:0000256" key="1">
    <source>
        <dbReference type="ARBA" id="ARBA00004586"/>
    </source>
</evidence>
<dbReference type="CDD" id="cd21675">
    <property type="entry name" value="SMP_TEX2"/>
    <property type="match status" value="1"/>
</dbReference>
<feature type="region of interest" description="Disordered" evidence="9">
    <location>
        <begin position="1"/>
        <end position="23"/>
    </location>
</feature>
<comment type="subcellular location">
    <subcellularLocation>
        <location evidence="1">Endoplasmic reticulum membrane</location>
    </subcellularLocation>
</comment>
<keyword evidence="3" id="KW-0812">Transmembrane</keyword>
<keyword evidence="12" id="KW-1185">Reference proteome</keyword>
<feature type="compositionally biased region" description="Low complexity" evidence="9">
    <location>
        <begin position="1"/>
        <end position="22"/>
    </location>
</feature>
<feature type="compositionally biased region" description="Basic and acidic residues" evidence="9">
    <location>
        <begin position="379"/>
        <end position="389"/>
    </location>
</feature>
<dbReference type="GO" id="GO:0008289">
    <property type="term" value="F:lipid binding"/>
    <property type="evidence" value="ECO:0007669"/>
    <property type="project" value="UniProtKB-KW"/>
</dbReference>
<keyword evidence="7" id="KW-0446">Lipid-binding</keyword>
<dbReference type="STRING" id="947166.A0A1D1VRK0"/>
<evidence type="ECO:0000256" key="8">
    <source>
        <dbReference type="ARBA" id="ARBA00023136"/>
    </source>
</evidence>
<keyword evidence="2" id="KW-0813">Transport</keyword>
<evidence type="ECO:0000256" key="2">
    <source>
        <dbReference type="ARBA" id="ARBA00022448"/>
    </source>
</evidence>